<dbReference type="Proteomes" id="UP001160142">
    <property type="component" value="Unassembled WGS sequence"/>
</dbReference>
<protein>
    <submittedName>
        <fullName evidence="1">Uncharacterized protein</fullName>
    </submittedName>
</protein>
<comment type="caution">
    <text evidence="1">The sequence shown here is derived from an EMBL/GenBank/DDBJ whole genome shotgun (WGS) entry which is preliminary data.</text>
</comment>
<name>A0ABT6KMW8_9MICO</name>
<dbReference type="EMBL" id="JARXVQ010000001">
    <property type="protein sequence ID" value="MDH6180482.1"/>
    <property type="molecule type" value="Genomic_DNA"/>
</dbReference>
<reference evidence="1 2" key="1">
    <citation type="submission" date="2023-04" db="EMBL/GenBank/DDBJ databases">
        <title>Genome Encyclopedia of Bacteria and Archaea VI: Functional Genomics of Type Strains.</title>
        <authorList>
            <person name="Whitman W."/>
        </authorList>
    </citation>
    <scope>NUCLEOTIDE SEQUENCE [LARGE SCALE GENOMIC DNA]</scope>
    <source>
        <strain evidence="1 2">SG_E_30_P1</strain>
    </source>
</reference>
<keyword evidence="2" id="KW-1185">Reference proteome</keyword>
<organism evidence="1 2">
    <name type="scientific">Antiquaquibacter oligotrophicus</name>
    <dbReference type="NCBI Taxonomy" id="2880260"/>
    <lineage>
        <taxon>Bacteria</taxon>
        <taxon>Bacillati</taxon>
        <taxon>Actinomycetota</taxon>
        <taxon>Actinomycetes</taxon>
        <taxon>Micrococcales</taxon>
        <taxon>Microbacteriaceae</taxon>
        <taxon>Antiquaquibacter</taxon>
    </lineage>
</organism>
<proteinExistence type="predicted"/>
<evidence type="ECO:0000313" key="1">
    <source>
        <dbReference type="EMBL" id="MDH6180482.1"/>
    </source>
</evidence>
<sequence>MTEWVPLEGSKRVAQLSRGAATFVDVLLLPFTLPFQLIAWLFAEGGAVEVDLDTFRLRRGRRIVDVQDVDRARRLDDDGTAWLRLSARERFEFLVPLSGEERMPALTRATLLTIIPKTSIALPDNPFGSSRRAFPDYLTRDEVVDLVSRLH</sequence>
<evidence type="ECO:0000313" key="2">
    <source>
        <dbReference type="Proteomes" id="UP001160142"/>
    </source>
</evidence>
<accession>A0ABT6KMW8</accession>
<gene>
    <name evidence="1" type="ORF">M2152_000664</name>
</gene>
<dbReference type="RefSeq" id="WP_322132833.1">
    <property type="nucleotide sequence ID" value="NZ_CP085036.1"/>
</dbReference>